<dbReference type="PROSITE" id="PS50181">
    <property type="entry name" value="FBOX"/>
    <property type="match status" value="1"/>
</dbReference>
<evidence type="ECO:0000256" key="9">
    <source>
        <dbReference type="SAM" id="MobiDB-lite"/>
    </source>
</evidence>
<protein>
    <recommendedName>
        <fullName evidence="7">DNA 3'-5' helicase</fullName>
        <ecNumber evidence="7">5.6.2.4</ecNumber>
    </recommendedName>
</protein>
<dbReference type="CDD" id="cd22095">
    <property type="entry name" value="F-box_FBXO18"/>
    <property type="match status" value="1"/>
</dbReference>
<keyword evidence="4" id="KW-0067">ATP-binding</keyword>
<evidence type="ECO:0000313" key="12">
    <source>
        <dbReference type="RefSeq" id="XP_031414308.1"/>
    </source>
</evidence>
<dbReference type="PANTHER" id="PTHR11070">
    <property type="entry name" value="UVRD / RECB / PCRA DNA HELICASE FAMILY MEMBER"/>
    <property type="match status" value="1"/>
</dbReference>
<dbReference type="KEGG" id="char:105892266"/>
<dbReference type="Gene3D" id="3.40.50.300">
    <property type="entry name" value="P-loop containing nucleotide triphosphate hydrolases"/>
    <property type="match status" value="2"/>
</dbReference>
<dbReference type="GO" id="GO:0005634">
    <property type="term" value="C:nucleus"/>
    <property type="evidence" value="ECO:0007669"/>
    <property type="project" value="TreeGrafter"/>
</dbReference>
<dbReference type="SUPFAM" id="SSF52540">
    <property type="entry name" value="P-loop containing nucleoside triphosphate hydrolases"/>
    <property type="match status" value="1"/>
</dbReference>
<dbReference type="InterPro" id="IPR014016">
    <property type="entry name" value="UvrD-like_ATP-bd"/>
</dbReference>
<keyword evidence="3 12" id="KW-0347">Helicase</keyword>
<keyword evidence="11" id="KW-1185">Reference proteome</keyword>
<accession>A0A6P8EEC0</accession>
<evidence type="ECO:0000256" key="1">
    <source>
        <dbReference type="ARBA" id="ARBA00022741"/>
    </source>
</evidence>
<dbReference type="InterPro" id="IPR014017">
    <property type="entry name" value="DNA_helicase_UvrD-like_C"/>
</dbReference>
<reference evidence="12" key="1">
    <citation type="submission" date="2025-08" db="UniProtKB">
        <authorList>
            <consortium name="RefSeq"/>
        </authorList>
    </citation>
    <scope>IDENTIFICATION</scope>
</reference>
<name>A0A6P8EEC0_CLUHA</name>
<dbReference type="Pfam" id="PF13361">
    <property type="entry name" value="UvrD_C"/>
    <property type="match status" value="1"/>
</dbReference>
<evidence type="ECO:0000256" key="5">
    <source>
        <dbReference type="ARBA" id="ARBA00023235"/>
    </source>
</evidence>
<evidence type="ECO:0000256" key="4">
    <source>
        <dbReference type="ARBA" id="ARBA00022840"/>
    </source>
</evidence>
<feature type="region of interest" description="Disordered" evidence="9">
    <location>
        <begin position="152"/>
        <end position="188"/>
    </location>
</feature>
<dbReference type="EC" id="5.6.2.4" evidence="7"/>
<comment type="catalytic activity">
    <reaction evidence="6">
        <text>Couples ATP hydrolysis with the unwinding of duplex DNA by translocating in the 3'-5' direction.</text>
        <dbReference type="EC" id="5.6.2.4"/>
    </reaction>
</comment>
<organism evidence="11 12">
    <name type="scientific">Clupea harengus</name>
    <name type="common">Atlantic herring</name>
    <dbReference type="NCBI Taxonomy" id="7950"/>
    <lineage>
        <taxon>Eukaryota</taxon>
        <taxon>Metazoa</taxon>
        <taxon>Chordata</taxon>
        <taxon>Craniata</taxon>
        <taxon>Vertebrata</taxon>
        <taxon>Euteleostomi</taxon>
        <taxon>Actinopterygii</taxon>
        <taxon>Neopterygii</taxon>
        <taxon>Teleostei</taxon>
        <taxon>Clupei</taxon>
        <taxon>Clupeiformes</taxon>
        <taxon>Clupeoidei</taxon>
        <taxon>Clupeidae</taxon>
        <taxon>Clupea</taxon>
    </lineage>
</organism>
<evidence type="ECO:0000256" key="6">
    <source>
        <dbReference type="ARBA" id="ARBA00034617"/>
    </source>
</evidence>
<dbReference type="PANTHER" id="PTHR11070:SF30">
    <property type="entry name" value="F-BOX DNA HELICASE 1"/>
    <property type="match status" value="1"/>
</dbReference>
<keyword evidence="2" id="KW-0378">Hydrolase</keyword>
<evidence type="ECO:0000256" key="8">
    <source>
        <dbReference type="ARBA" id="ARBA00048988"/>
    </source>
</evidence>
<evidence type="ECO:0000256" key="2">
    <source>
        <dbReference type="ARBA" id="ARBA00022801"/>
    </source>
</evidence>
<gene>
    <name evidence="12" type="primary">fbxo18</name>
</gene>
<dbReference type="InterPro" id="IPR001810">
    <property type="entry name" value="F-box_dom"/>
</dbReference>
<evidence type="ECO:0000259" key="10">
    <source>
        <dbReference type="PROSITE" id="PS50181"/>
    </source>
</evidence>
<dbReference type="SMART" id="SM00256">
    <property type="entry name" value="FBOX"/>
    <property type="match status" value="1"/>
</dbReference>
<sequence>MESANKGKAKRRHLNSSACVGLGQSRDGAQPLTEPIMVPRSSKDPNRGLYPRSPTKRRRQAPDGAGHQKDITQFFPVTGVVRVSPQKSVTPNREEKDGRAEEVVKPLKIKQEVTSEEETTPVKLKMAIKEEIKDEEMDYMEGITEDMFWGDDDFEREGLTPSKTDNPNLDRGAGCSSWGAQPPLSAPASRRLKLEDEDLDGEGDPAEPLPDSLFGLLGVREGLLEPQGRLQDLPGEVLTQVFSLLPAADLYGTIQRVCRTWRNIVTDPKFVPWKKLYYRYQRRESTAVKELEAILRENHLIKDELSLVNMFRYMSGFKHSKRVDLECVLQSVSTHRLYPQALACITYLKSAQPPSRLECVMNAVPSITGGPSPWCVMAVMLLLAEGVGDVLELVRLLRRTDCLLSPEGVSEYLWAVATLLLAMKDKGEYVCGRLHYNIYYVLQMLENAPLTLNTNTSPGVSDVRVTHEQQVILSHDIQPNHVVKIMAFAGTGKTTTLVQYARLRPHMRFLYVAFNKSVQTHAQGSFPSNVQCKTIHSMAFSAVGRRYQQLKKLSAALKPFSVAWVLPKGWGGFVYAKVVSQTVNNFCASRDERVMSQHVPSEYRNQRGVMEHPDEEKRTMFASLAQNIWNKMAELTPTRETAHHMTHDGYLKLWQLQKPSLEGYDVIFIDEAQDCTPAIMDIMLSQSCGKILVGDPHQQIYTFRGAVNALYTVPHTHLFYLTQSFRFGPEIAFVGATILHVCKGVKRTLVGTLQKGNVCGTGQTEGKVAILSRCNVSVFSEAVRLTDTNPQCRLHIVGGVDNFGLKRILDIWVLMQPEDKRKKENLFIQDAFIRSFSREKLGGYGGLKRYALHTEDHELEGKLDVVERYHARVPELIKRIFDCAEGNPACADYILGTVHKAKGLEFDSVMVTDDFMKLSTPRHDPSMMFPGNAPCDEWNLLYVAVTRAKKNLTLSPSICNILTMVGEYFLRSELTSVLQQQSPSLSCCIRNCPNLLPTRCPVAMHKLPVKYGNHAVMQGPVCVQCVQKRLGPMAFLLELQEQLWAQEQGQPEEQLRVPVNVDMLVELL</sequence>
<dbReference type="GO" id="GO:0043138">
    <property type="term" value="F:3'-5' DNA helicase activity"/>
    <property type="evidence" value="ECO:0007669"/>
    <property type="project" value="UniProtKB-EC"/>
</dbReference>
<feature type="domain" description="F-box" evidence="10">
    <location>
        <begin position="227"/>
        <end position="276"/>
    </location>
</feature>
<keyword evidence="5" id="KW-0413">Isomerase</keyword>
<evidence type="ECO:0000256" key="7">
    <source>
        <dbReference type="ARBA" id="ARBA00034808"/>
    </source>
</evidence>
<dbReference type="InterPro" id="IPR036047">
    <property type="entry name" value="F-box-like_dom_sf"/>
</dbReference>
<dbReference type="CTD" id="567995"/>
<dbReference type="SUPFAM" id="SSF81383">
    <property type="entry name" value="F-box domain"/>
    <property type="match status" value="1"/>
</dbReference>
<dbReference type="GO" id="GO:0003677">
    <property type="term" value="F:DNA binding"/>
    <property type="evidence" value="ECO:0007669"/>
    <property type="project" value="InterPro"/>
</dbReference>
<evidence type="ECO:0000313" key="11">
    <source>
        <dbReference type="Proteomes" id="UP000515152"/>
    </source>
</evidence>
<dbReference type="AlphaFoldDB" id="A0A6P8EEC0"/>
<comment type="catalytic activity">
    <reaction evidence="8">
        <text>ATP + H2O = ADP + phosphate + H(+)</text>
        <dbReference type="Rhea" id="RHEA:13065"/>
        <dbReference type="ChEBI" id="CHEBI:15377"/>
        <dbReference type="ChEBI" id="CHEBI:15378"/>
        <dbReference type="ChEBI" id="CHEBI:30616"/>
        <dbReference type="ChEBI" id="CHEBI:43474"/>
        <dbReference type="ChEBI" id="CHEBI:456216"/>
        <dbReference type="EC" id="5.6.2.4"/>
    </reaction>
</comment>
<dbReference type="GeneID" id="105892266"/>
<feature type="region of interest" description="Disordered" evidence="9">
    <location>
        <begin position="1"/>
        <end position="103"/>
    </location>
</feature>
<dbReference type="GO" id="GO:0005524">
    <property type="term" value="F:ATP binding"/>
    <property type="evidence" value="ECO:0007669"/>
    <property type="project" value="UniProtKB-KW"/>
</dbReference>
<dbReference type="Pfam" id="PF12937">
    <property type="entry name" value="F-box-like"/>
    <property type="match status" value="1"/>
</dbReference>
<proteinExistence type="predicted"/>
<dbReference type="GO" id="GO:0016787">
    <property type="term" value="F:hydrolase activity"/>
    <property type="evidence" value="ECO:0007669"/>
    <property type="project" value="UniProtKB-KW"/>
</dbReference>
<dbReference type="InterPro" id="IPR000212">
    <property type="entry name" value="DNA_helicase_UvrD/REP"/>
</dbReference>
<feature type="compositionally biased region" description="Basic and acidic residues" evidence="9">
    <location>
        <begin position="92"/>
        <end position="103"/>
    </location>
</feature>
<dbReference type="GO" id="GO:0031297">
    <property type="term" value="P:replication fork processing"/>
    <property type="evidence" value="ECO:0007669"/>
    <property type="project" value="TreeGrafter"/>
</dbReference>
<dbReference type="InterPro" id="IPR027417">
    <property type="entry name" value="P-loop_NTPase"/>
</dbReference>
<dbReference type="Pfam" id="PF00580">
    <property type="entry name" value="UvrD-helicase"/>
    <property type="match status" value="1"/>
</dbReference>
<evidence type="ECO:0000256" key="3">
    <source>
        <dbReference type="ARBA" id="ARBA00022806"/>
    </source>
</evidence>
<dbReference type="RefSeq" id="XP_031414308.1">
    <property type="nucleotide sequence ID" value="XM_031558448.2"/>
</dbReference>
<dbReference type="GO" id="GO:0000724">
    <property type="term" value="P:double-strand break repair via homologous recombination"/>
    <property type="evidence" value="ECO:0007669"/>
    <property type="project" value="TreeGrafter"/>
</dbReference>
<keyword evidence="1" id="KW-0547">Nucleotide-binding</keyword>
<dbReference type="Proteomes" id="UP000515152">
    <property type="component" value="Chromosome 21"/>
</dbReference>
<dbReference type="Gene3D" id="1.20.1280.50">
    <property type="match status" value="1"/>
</dbReference>
<dbReference type="OrthoDB" id="1470711at2759"/>